<evidence type="ECO:0000313" key="3">
    <source>
        <dbReference type="EMBL" id="CTQ31366.1"/>
    </source>
</evidence>
<sequence length="210" mass="23523">MPLIRSVLTLLASGAAFLAHGARAQVESERWQQPFFGTWGTQLGDIVGGASLTWWTAAFLPVALVGVLAIWRLRRRRRALRRRITGLPDGPRFRMVDAMCHAVWAERRIDPERLRRAADIARDTTGMDFHPDRLRDAAMRVDRGGPPPGFRWMRHGLTPAEKMVIFNATISVLLADGPLSSADRKFLRRLVRGLGIPSDDLGDLNRVLSL</sequence>
<dbReference type="CDD" id="cd07177">
    <property type="entry name" value="terB_like"/>
    <property type="match status" value="1"/>
</dbReference>
<evidence type="ECO:0008006" key="5">
    <source>
        <dbReference type="Google" id="ProtNLM"/>
    </source>
</evidence>
<reference evidence="3 4" key="1">
    <citation type="submission" date="2015-07" db="EMBL/GenBank/DDBJ databases">
        <authorList>
            <person name="Noorani M."/>
        </authorList>
    </citation>
    <scope>NUCLEOTIDE SEQUENCE [LARGE SCALE GENOMIC DNA]</scope>
    <source>
        <strain evidence="3 4">CECT 5088</strain>
    </source>
</reference>
<keyword evidence="4" id="KW-1185">Reference proteome</keyword>
<keyword evidence="2" id="KW-0732">Signal</keyword>
<keyword evidence="1" id="KW-0472">Membrane</keyword>
<dbReference type="SUPFAM" id="SSF158682">
    <property type="entry name" value="TerB-like"/>
    <property type="match status" value="1"/>
</dbReference>
<evidence type="ECO:0000313" key="4">
    <source>
        <dbReference type="Proteomes" id="UP000048908"/>
    </source>
</evidence>
<organism evidence="3 4">
    <name type="scientific">Jannaschia rubra</name>
    <dbReference type="NCBI Taxonomy" id="282197"/>
    <lineage>
        <taxon>Bacteria</taxon>
        <taxon>Pseudomonadati</taxon>
        <taxon>Pseudomonadota</taxon>
        <taxon>Alphaproteobacteria</taxon>
        <taxon>Rhodobacterales</taxon>
        <taxon>Roseobacteraceae</taxon>
        <taxon>Jannaschia</taxon>
    </lineage>
</organism>
<dbReference type="AlphaFoldDB" id="A0A0M6XJN3"/>
<feature type="transmembrane region" description="Helical" evidence="1">
    <location>
        <begin position="52"/>
        <end position="73"/>
    </location>
</feature>
<dbReference type="Gene3D" id="1.10.3680.10">
    <property type="entry name" value="TerB-like"/>
    <property type="match status" value="1"/>
</dbReference>
<keyword evidence="1" id="KW-1133">Transmembrane helix</keyword>
<feature type="signal peptide" evidence="2">
    <location>
        <begin position="1"/>
        <end position="24"/>
    </location>
</feature>
<evidence type="ECO:0000256" key="1">
    <source>
        <dbReference type="SAM" id="Phobius"/>
    </source>
</evidence>
<gene>
    <name evidence="3" type="ORF">JAN5088_00122</name>
</gene>
<proteinExistence type="predicted"/>
<name>A0A0M6XJN3_9RHOB</name>
<keyword evidence="1" id="KW-0812">Transmembrane</keyword>
<dbReference type="Proteomes" id="UP000048908">
    <property type="component" value="Unassembled WGS sequence"/>
</dbReference>
<dbReference type="InterPro" id="IPR029024">
    <property type="entry name" value="TerB-like"/>
</dbReference>
<protein>
    <recommendedName>
        <fullName evidence="5">Tellurite resistance protein TerB</fullName>
    </recommendedName>
</protein>
<evidence type="ECO:0000256" key="2">
    <source>
        <dbReference type="SAM" id="SignalP"/>
    </source>
</evidence>
<feature type="chain" id="PRO_5005806938" description="Tellurite resistance protein TerB" evidence="2">
    <location>
        <begin position="25"/>
        <end position="210"/>
    </location>
</feature>
<dbReference type="STRING" id="282197.SAMN04488517_101295"/>
<accession>A0A0M6XJN3</accession>
<dbReference type="EMBL" id="CXPG01000009">
    <property type="protein sequence ID" value="CTQ31366.1"/>
    <property type="molecule type" value="Genomic_DNA"/>
</dbReference>